<accession>A0A511SW24</accession>
<dbReference type="Proteomes" id="UP000183760">
    <property type="component" value="Unassembled WGS sequence"/>
</dbReference>
<protein>
    <recommendedName>
        <fullName evidence="6">Heavy metal translocating P-type ATPase</fullName>
    </recommendedName>
</protein>
<dbReference type="Proteomes" id="UP000321514">
    <property type="component" value="Unassembled WGS sequence"/>
</dbReference>
<dbReference type="OrthoDB" id="5519268at2"/>
<dbReference type="STRING" id="1334629.MFUL124B02_05570"/>
<organism evidence="2 5">
    <name type="scientific">Myxococcus fulvus</name>
    <dbReference type="NCBI Taxonomy" id="33"/>
    <lineage>
        <taxon>Bacteria</taxon>
        <taxon>Pseudomonadati</taxon>
        <taxon>Myxococcota</taxon>
        <taxon>Myxococcia</taxon>
        <taxon>Myxococcales</taxon>
        <taxon>Cystobacterineae</taxon>
        <taxon>Myxococcaceae</taxon>
        <taxon>Myxococcus</taxon>
    </lineage>
</organism>
<feature type="compositionally biased region" description="Acidic residues" evidence="1">
    <location>
        <begin position="191"/>
        <end position="202"/>
    </location>
</feature>
<name>A0A511SW24_MYXFU</name>
<evidence type="ECO:0000313" key="5">
    <source>
        <dbReference type="Proteomes" id="UP000321514"/>
    </source>
</evidence>
<proteinExistence type="predicted"/>
<dbReference type="EMBL" id="FOIB01000001">
    <property type="protein sequence ID" value="SET04089.1"/>
    <property type="molecule type" value="Genomic_DNA"/>
</dbReference>
<evidence type="ECO:0000313" key="2">
    <source>
        <dbReference type="EMBL" id="GEN05533.1"/>
    </source>
</evidence>
<reference evidence="2 5" key="2">
    <citation type="submission" date="2019-07" db="EMBL/GenBank/DDBJ databases">
        <title>Whole genome shotgun sequence of Myxococcus fulvus NBRC 100333.</title>
        <authorList>
            <person name="Hosoyama A."/>
            <person name="Uohara A."/>
            <person name="Ohji S."/>
            <person name="Ichikawa N."/>
        </authorList>
    </citation>
    <scope>NUCLEOTIDE SEQUENCE [LARGE SCALE GENOMIC DNA]</scope>
    <source>
        <strain evidence="2 5">NBRC 100333</strain>
    </source>
</reference>
<feature type="region of interest" description="Disordered" evidence="1">
    <location>
        <begin position="177"/>
        <end position="202"/>
    </location>
</feature>
<evidence type="ECO:0000313" key="4">
    <source>
        <dbReference type="Proteomes" id="UP000183760"/>
    </source>
</evidence>
<dbReference type="RefSeq" id="WP_046711109.1">
    <property type="nucleotide sequence ID" value="NZ_BJXR01000009.1"/>
</dbReference>
<dbReference type="EMBL" id="BJXR01000009">
    <property type="protein sequence ID" value="GEN05533.1"/>
    <property type="molecule type" value="Genomic_DNA"/>
</dbReference>
<keyword evidence="4" id="KW-1185">Reference proteome</keyword>
<evidence type="ECO:0000256" key="1">
    <source>
        <dbReference type="SAM" id="MobiDB-lite"/>
    </source>
</evidence>
<dbReference type="Pfam" id="PF19991">
    <property type="entry name" value="HMA_2"/>
    <property type="match status" value="1"/>
</dbReference>
<evidence type="ECO:0008006" key="6">
    <source>
        <dbReference type="Google" id="ProtNLM"/>
    </source>
</evidence>
<comment type="caution">
    <text evidence="2">The sequence shown here is derived from an EMBL/GenBank/DDBJ whole genome shotgun (WGS) entry which is preliminary data.</text>
</comment>
<evidence type="ECO:0000313" key="3">
    <source>
        <dbReference type="EMBL" id="SET04089.1"/>
    </source>
</evidence>
<dbReference type="AlphaFoldDB" id="A0A511SW24"/>
<gene>
    <name evidence="2" type="ORF">MFU01_05700</name>
    <name evidence="3" type="ORF">SAMN05443572_101923</name>
</gene>
<sequence length="202" mass="21794">MSRFIYVVHVLPGRVRLRLPWLREHGSVANELAEGLLRIRGVDEVEVRPFTGSVLVLHDADALDLEDVLAMVRRLTGVELVVRQGEEPPEEEVLLEALSMGSDVALATSRFVKGLDVEVLRATGGKVDLGSLASLGFAVAGAAKVIATKKLPTPDWFNLAWWAFATFSGVERTAIGNTASPVRTGPRESPSVDDDVPTSEPS</sequence>
<reference evidence="3 4" key="1">
    <citation type="submission" date="2016-10" db="EMBL/GenBank/DDBJ databases">
        <authorList>
            <person name="Varghese N."/>
            <person name="Submissions S."/>
        </authorList>
    </citation>
    <scope>NUCLEOTIDE SEQUENCE [LARGE SCALE GENOMIC DNA]</scope>
    <source>
        <strain evidence="3 4">DSM 16525</strain>
    </source>
</reference>